<accession>A0A1S8KXZ5</accession>
<name>A0A1S8KXZ5_9CLOT</name>
<protein>
    <submittedName>
        <fullName evidence="1">Uncharacterized protein</fullName>
    </submittedName>
</protein>
<dbReference type="STRING" id="84029.CROST_42580"/>
<dbReference type="KEGG" id="crw:CROST_040660"/>
<sequence>MTEYQLKINERINLSDYSNIHDYMEFINKDDKFTIVMENGDKKNVDIICSMLENNEFEIKQRYIDKSGKCNIKALRINK</sequence>
<keyword evidence="2" id="KW-1185">Reference proteome</keyword>
<evidence type="ECO:0000313" key="1">
    <source>
        <dbReference type="EMBL" id="URZ13314.1"/>
    </source>
</evidence>
<reference evidence="1 2" key="1">
    <citation type="submission" date="2022-04" db="EMBL/GenBank/DDBJ databases">
        <title>Genome sequence of C. roseum typestrain.</title>
        <authorList>
            <person name="Poehlein A."/>
            <person name="Schoch T."/>
            <person name="Duerre P."/>
            <person name="Daniel R."/>
        </authorList>
    </citation>
    <scope>NUCLEOTIDE SEQUENCE [LARGE SCALE GENOMIC DNA]</scope>
    <source>
        <strain evidence="1 2">DSM 7320</strain>
    </source>
</reference>
<organism evidence="1 2">
    <name type="scientific">Clostridium felsineum</name>
    <dbReference type="NCBI Taxonomy" id="36839"/>
    <lineage>
        <taxon>Bacteria</taxon>
        <taxon>Bacillati</taxon>
        <taxon>Bacillota</taxon>
        <taxon>Clostridia</taxon>
        <taxon>Eubacteriales</taxon>
        <taxon>Clostridiaceae</taxon>
        <taxon>Clostridium</taxon>
    </lineage>
</organism>
<dbReference type="Proteomes" id="UP000190951">
    <property type="component" value="Chromosome"/>
</dbReference>
<dbReference type="EMBL" id="CP096983">
    <property type="protein sequence ID" value="URZ13314.1"/>
    <property type="molecule type" value="Genomic_DNA"/>
</dbReference>
<proteinExistence type="predicted"/>
<dbReference type="RefSeq" id="WP_077833998.1">
    <property type="nucleotide sequence ID" value="NZ_CP096983.1"/>
</dbReference>
<dbReference type="AlphaFoldDB" id="A0A1S8KXZ5"/>
<evidence type="ECO:0000313" key="2">
    <source>
        <dbReference type="Proteomes" id="UP000190951"/>
    </source>
</evidence>
<gene>
    <name evidence="1" type="ORF">CROST_040660</name>
</gene>